<protein>
    <submittedName>
        <fullName evidence="2">HesA/MoeB/ThiF family protein</fullName>
    </submittedName>
</protein>
<dbReference type="PANTHER" id="PTHR10953">
    <property type="entry name" value="UBIQUITIN-ACTIVATING ENZYME E1"/>
    <property type="match status" value="1"/>
</dbReference>
<dbReference type="InterPro" id="IPR000594">
    <property type="entry name" value="ThiF_NAD_FAD-bd"/>
</dbReference>
<dbReference type="CDD" id="cd00757">
    <property type="entry name" value="ThiF_MoeB_HesA_family"/>
    <property type="match status" value="1"/>
</dbReference>
<dbReference type="Proteomes" id="UP000782312">
    <property type="component" value="Unassembled WGS sequence"/>
</dbReference>
<evidence type="ECO:0000259" key="1">
    <source>
        <dbReference type="Pfam" id="PF00899"/>
    </source>
</evidence>
<evidence type="ECO:0000313" key="3">
    <source>
        <dbReference type="Proteomes" id="UP000782312"/>
    </source>
</evidence>
<dbReference type="Pfam" id="PF00899">
    <property type="entry name" value="ThiF"/>
    <property type="match status" value="1"/>
</dbReference>
<accession>A0A932I3Z4</accession>
<comment type="caution">
    <text evidence="2">The sequence shown here is derived from an EMBL/GenBank/DDBJ whole genome shotgun (WGS) entry which is preliminary data.</text>
</comment>
<organism evidence="2 3">
    <name type="scientific">Tectimicrobiota bacterium</name>
    <dbReference type="NCBI Taxonomy" id="2528274"/>
    <lineage>
        <taxon>Bacteria</taxon>
        <taxon>Pseudomonadati</taxon>
        <taxon>Nitrospinota/Tectimicrobiota group</taxon>
        <taxon>Candidatus Tectimicrobiota</taxon>
    </lineage>
</organism>
<dbReference type="GO" id="GO:0008641">
    <property type="term" value="F:ubiquitin-like modifier activating enzyme activity"/>
    <property type="evidence" value="ECO:0007669"/>
    <property type="project" value="InterPro"/>
</dbReference>
<dbReference type="AlphaFoldDB" id="A0A932I3Z4"/>
<proteinExistence type="predicted"/>
<dbReference type="SUPFAM" id="SSF69572">
    <property type="entry name" value="Activating enzymes of the ubiquitin-like proteins"/>
    <property type="match status" value="1"/>
</dbReference>
<evidence type="ECO:0000313" key="2">
    <source>
        <dbReference type="EMBL" id="MBI3128901.1"/>
    </source>
</evidence>
<dbReference type="InterPro" id="IPR035985">
    <property type="entry name" value="Ubiquitin-activating_enz"/>
</dbReference>
<gene>
    <name evidence="2" type="ORF">HYZ11_14945</name>
</gene>
<name>A0A932I3Z4_UNCTE</name>
<feature type="domain" description="THIF-type NAD/FAD binding fold" evidence="1">
    <location>
        <begin position="5"/>
        <end position="222"/>
    </location>
</feature>
<dbReference type="GO" id="GO:0004792">
    <property type="term" value="F:thiosulfate-cyanide sulfurtransferase activity"/>
    <property type="evidence" value="ECO:0007669"/>
    <property type="project" value="TreeGrafter"/>
</dbReference>
<dbReference type="Gene3D" id="3.40.50.720">
    <property type="entry name" value="NAD(P)-binding Rossmann-like Domain"/>
    <property type="match status" value="1"/>
</dbReference>
<dbReference type="InterPro" id="IPR045886">
    <property type="entry name" value="ThiF/MoeB/HesA"/>
</dbReference>
<dbReference type="GO" id="GO:0016779">
    <property type="term" value="F:nucleotidyltransferase activity"/>
    <property type="evidence" value="ECO:0007669"/>
    <property type="project" value="TreeGrafter"/>
</dbReference>
<dbReference type="GO" id="GO:0005829">
    <property type="term" value="C:cytosol"/>
    <property type="evidence" value="ECO:0007669"/>
    <property type="project" value="TreeGrafter"/>
</dbReference>
<dbReference type="EMBL" id="JACPUR010000035">
    <property type="protein sequence ID" value="MBI3128901.1"/>
    <property type="molecule type" value="Genomic_DNA"/>
</dbReference>
<dbReference type="PANTHER" id="PTHR10953:SF102">
    <property type="entry name" value="ADENYLYLTRANSFERASE AND SULFURTRANSFERASE MOCS3"/>
    <property type="match status" value="1"/>
</dbReference>
<sequence length="238" mass="24380">MTLAERLARSSVLVVGAGGLGSPAALALAASGVGRIGLVDEDRVDLSNLTRQILHRTADLGRAKVDSGVERLGALAPGVRVEAHRTRLGPAEAPSLVAGYDVVVEGSDNLDTKLLMNEACLQEGKPLVLGAILRFFGQVLTVVPGKTACARCLYGGDGGAVLASCGRAGVLGAVAGFIGMAQAAEALRLLAGRPPAWADRLLTADLWRNRMGTAPLRPDPFCETCGAGAAKAARLVIP</sequence>
<dbReference type="GO" id="GO:0008146">
    <property type="term" value="F:sulfotransferase activity"/>
    <property type="evidence" value="ECO:0007669"/>
    <property type="project" value="TreeGrafter"/>
</dbReference>
<reference evidence="2" key="1">
    <citation type="submission" date="2020-07" db="EMBL/GenBank/DDBJ databases">
        <title>Huge and variable diversity of episymbiotic CPR bacteria and DPANN archaea in groundwater ecosystems.</title>
        <authorList>
            <person name="He C.Y."/>
            <person name="Keren R."/>
            <person name="Whittaker M."/>
            <person name="Farag I.F."/>
            <person name="Doudna J."/>
            <person name="Cate J.H.D."/>
            <person name="Banfield J.F."/>
        </authorList>
    </citation>
    <scope>NUCLEOTIDE SEQUENCE</scope>
    <source>
        <strain evidence="2">NC_groundwater_763_Ag_S-0.2um_68_21</strain>
    </source>
</reference>